<protein>
    <submittedName>
        <fullName evidence="14">Methyl-accepting chemotaxis protein</fullName>
    </submittedName>
</protein>
<dbReference type="Pfam" id="PF00672">
    <property type="entry name" value="HAMP"/>
    <property type="match status" value="1"/>
</dbReference>
<keyword evidence="4 10" id="KW-0812">Transmembrane</keyword>
<sequence>MTHHLFAERIAAGGVQYFLFWKSHNKGRWLSLVVPEVGRNMLTLRLKGKFLLFSILPVLTITVAVMLVVRYEMAVIGQSEVAAARAGMLEAKRTELKNYVDAAISAVAPLVRDGSDEAREQARDVLRSIGYGKDGYIFVYDYQGTAVAYKVDQAAEGKNRIDLKDPNGVYVIKELIAAARSGGDFVNYDWLKPSVNAVRPKLSYAAGIDSFGWMVGTGVYIDEVDAAVAARQAAIDDEISSTMLTISSIVAGILLLVILIALFAAGIIVRPLQNTALALNAIGKGEGDLTQRLPTGGRDEVAEVAQGFNDFAENIQQVIREVKHAVTALTDSTTSLNGIVEKSHSDANRQKQETGHAAAAIHEMAAAVQQVAGSASQAAGAAREADLEAEDGQKIVARTIDSITRLAEDVNRAAEVITRLGEHADQIGSIVSVIQGVAEQTNLLALNAAIEAARAGEQGRGFAVVADEVRTLANRTQQSTEEIQRMIERLQSGTREAVSVMEASQLQSRETMENASTANASLGRITQAVGLITEMNTQIASAAEQQTAVADEISQNVQKIADIAESATQNAVQVTSMSSGMAEIEQRLNKLVGRFRV</sequence>
<evidence type="ECO:0000256" key="9">
    <source>
        <dbReference type="PROSITE-ProRule" id="PRU00284"/>
    </source>
</evidence>
<keyword evidence="3" id="KW-0997">Cell inner membrane</keyword>
<organism evidence="14 15">
    <name type="scientific">Marinobacterium zhoushanense</name>
    <dbReference type="NCBI Taxonomy" id="1679163"/>
    <lineage>
        <taxon>Bacteria</taxon>
        <taxon>Pseudomonadati</taxon>
        <taxon>Pseudomonadota</taxon>
        <taxon>Gammaproteobacteria</taxon>
        <taxon>Oceanospirillales</taxon>
        <taxon>Oceanospirillaceae</taxon>
        <taxon>Marinobacterium</taxon>
    </lineage>
</organism>
<evidence type="ECO:0000259" key="12">
    <source>
        <dbReference type="PROSITE" id="PS50192"/>
    </source>
</evidence>
<reference evidence="15" key="1">
    <citation type="journal article" date="2019" name="Int. J. Syst. Evol. Microbiol.">
        <title>The Global Catalogue of Microorganisms (GCM) 10K type strain sequencing project: providing services to taxonomists for standard genome sequencing and annotation.</title>
        <authorList>
            <consortium name="The Broad Institute Genomics Platform"/>
            <consortium name="The Broad Institute Genome Sequencing Center for Infectious Disease"/>
            <person name="Wu L."/>
            <person name="Ma J."/>
        </authorList>
    </citation>
    <scope>NUCLEOTIDE SEQUENCE [LARGE SCALE GENOMIC DNA]</scope>
    <source>
        <strain evidence="15">CGMCC 1.15341</strain>
    </source>
</reference>
<dbReference type="CDD" id="cd11386">
    <property type="entry name" value="MCP_signal"/>
    <property type="match status" value="1"/>
</dbReference>
<dbReference type="Pfam" id="PF00015">
    <property type="entry name" value="MCPsignal"/>
    <property type="match status" value="1"/>
</dbReference>
<comment type="subcellular location">
    <subcellularLocation>
        <location evidence="1">Cell inner membrane</location>
        <topology evidence="1">Multi-pass membrane protein</topology>
    </subcellularLocation>
</comment>
<evidence type="ECO:0000256" key="4">
    <source>
        <dbReference type="ARBA" id="ARBA00022692"/>
    </source>
</evidence>
<comment type="caution">
    <text evidence="14">The sequence shown here is derived from an EMBL/GenBank/DDBJ whole genome shotgun (WGS) entry which is preliminary data.</text>
</comment>
<name>A0ABQ1JWI2_9GAMM</name>
<gene>
    <name evidence="14" type="ORF">GCM10011352_02670</name>
</gene>
<evidence type="ECO:0000256" key="1">
    <source>
        <dbReference type="ARBA" id="ARBA00004429"/>
    </source>
</evidence>
<dbReference type="SMART" id="SM00304">
    <property type="entry name" value="HAMP"/>
    <property type="match status" value="2"/>
</dbReference>
<keyword evidence="7 9" id="KW-0807">Transducer</keyword>
<accession>A0ABQ1JWI2</accession>
<evidence type="ECO:0000256" key="6">
    <source>
        <dbReference type="ARBA" id="ARBA00023136"/>
    </source>
</evidence>
<dbReference type="Gene3D" id="3.30.450.20">
    <property type="entry name" value="PAS domain"/>
    <property type="match status" value="1"/>
</dbReference>
<dbReference type="Proteomes" id="UP000629025">
    <property type="component" value="Unassembled WGS sequence"/>
</dbReference>
<evidence type="ECO:0000259" key="11">
    <source>
        <dbReference type="PROSITE" id="PS50111"/>
    </source>
</evidence>
<evidence type="ECO:0000256" key="3">
    <source>
        <dbReference type="ARBA" id="ARBA00022519"/>
    </source>
</evidence>
<feature type="domain" description="HAMP" evidence="13">
    <location>
        <begin position="266"/>
        <end position="320"/>
    </location>
</feature>
<dbReference type="SMART" id="SM00283">
    <property type="entry name" value="MA"/>
    <property type="match status" value="1"/>
</dbReference>
<dbReference type="InterPro" id="IPR003660">
    <property type="entry name" value="HAMP_dom"/>
</dbReference>
<evidence type="ECO:0000259" key="13">
    <source>
        <dbReference type="PROSITE" id="PS50885"/>
    </source>
</evidence>
<dbReference type="PROSITE" id="PS50111">
    <property type="entry name" value="CHEMOTAXIS_TRANSDUC_2"/>
    <property type="match status" value="1"/>
</dbReference>
<dbReference type="Gene3D" id="1.10.287.950">
    <property type="entry name" value="Methyl-accepting chemotaxis protein"/>
    <property type="match status" value="1"/>
</dbReference>
<keyword evidence="15" id="KW-1185">Reference proteome</keyword>
<evidence type="ECO:0000256" key="10">
    <source>
        <dbReference type="SAM" id="Phobius"/>
    </source>
</evidence>
<feature type="transmembrane region" description="Helical" evidence="10">
    <location>
        <begin position="249"/>
        <end position="269"/>
    </location>
</feature>
<evidence type="ECO:0000313" key="15">
    <source>
        <dbReference type="Proteomes" id="UP000629025"/>
    </source>
</evidence>
<keyword evidence="5 10" id="KW-1133">Transmembrane helix</keyword>
<dbReference type="PANTHER" id="PTHR32089:SF119">
    <property type="entry name" value="METHYL-ACCEPTING CHEMOTAXIS PROTEIN CTPL"/>
    <property type="match status" value="1"/>
</dbReference>
<dbReference type="SUPFAM" id="SSF58104">
    <property type="entry name" value="Methyl-accepting chemotaxis protein (MCP) signaling domain"/>
    <property type="match status" value="1"/>
</dbReference>
<keyword evidence="2" id="KW-1003">Cell membrane</keyword>
<evidence type="ECO:0000256" key="5">
    <source>
        <dbReference type="ARBA" id="ARBA00022989"/>
    </source>
</evidence>
<evidence type="ECO:0000313" key="14">
    <source>
        <dbReference type="EMBL" id="GGB80428.1"/>
    </source>
</evidence>
<dbReference type="InterPro" id="IPR033480">
    <property type="entry name" value="sCache_2"/>
</dbReference>
<proteinExistence type="inferred from homology"/>
<evidence type="ECO:0000256" key="2">
    <source>
        <dbReference type="ARBA" id="ARBA00022475"/>
    </source>
</evidence>
<feature type="transmembrane region" description="Helical" evidence="10">
    <location>
        <begin position="50"/>
        <end position="69"/>
    </location>
</feature>
<evidence type="ECO:0000256" key="8">
    <source>
        <dbReference type="ARBA" id="ARBA00029447"/>
    </source>
</evidence>
<dbReference type="PROSITE" id="PS50885">
    <property type="entry name" value="HAMP"/>
    <property type="match status" value="1"/>
</dbReference>
<evidence type="ECO:0000256" key="7">
    <source>
        <dbReference type="ARBA" id="ARBA00023224"/>
    </source>
</evidence>
<dbReference type="EMBL" id="BMIJ01000001">
    <property type="protein sequence ID" value="GGB80428.1"/>
    <property type="molecule type" value="Genomic_DNA"/>
</dbReference>
<feature type="domain" description="T-SNARE coiled-coil homology" evidence="12">
    <location>
        <begin position="521"/>
        <end position="574"/>
    </location>
</feature>
<dbReference type="InterPro" id="IPR004089">
    <property type="entry name" value="MCPsignal_dom"/>
</dbReference>
<keyword evidence="6 10" id="KW-0472">Membrane</keyword>
<dbReference type="CDD" id="cd06225">
    <property type="entry name" value="HAMP"/>
    <property type="match status" value="1"/>
</dbReference>
<dbReference type="Pfam" id="PF17200">
    <property type="entry name" value="sCache_2"/>
    <property type="match status" value="1"/>
</dbReference>
<comment type="similarity">
    <text evidence="8">Belongs to the methyl-accepting chemotaxis (MCP) protein family.</text>
</comment>
<dbReference type="PANTHER" id="PTHR32089">
    <property type="entry name" value="METHYL-ACCEPTING CHEMOTAXIS PROTEIN MCPB"/>
    <property type="match status" value="1"/>
</dbReference>
<dbReference type="InterPro" id="IPR000727">
    <property type="entry name" value="T_SNARE_dom"/>
</dbReference>
<dbReference type="PROSITE" id="PS50192">
    <property type="entry name" value="T_SNARE"/>
    <property type="match status" value="1"/>
</dbReference>
<feature type="domain" description="Methyl-accepting transducer" evidence="11">
    <location>
        <begin position="325"/>
        <end position="561"/>
    </location>
</feature>
<dbReference type="SMART" id="SM01049">
    <property type="entry name" value="Cache_2"/>
    <property type="match status" value="1"/>
</dbReference>